<accession>X1ERS2</accession>
<name>X1ERS2_9ZZZZ</name>
<feature type="non-terminal residue" evidence="1">
    <location>
        <position position="1"/>
    </location>
</feature>
<dbReference type="AlphaFoldDB" id="X1ERS2"/>
<organism evidence="1">
    <name type="scientific">marine sediment metagenome</name>
    <dbReference type="NCBI Taxonomy" id="412755"/>
    <lineage>
        <taxon>unclassified sequences</taxon>
        <taxon>metagenomes</taxon>
        <taxon>ecological metagenomes</taxon>
    </lineage>
</organism>
<dbReference type="EMBL" id="BARU01009365">
    <property type="protein sequence ID" value="GAH36076.1"/>
    <property type="molecule type" value="Genomic_DNA"/>
</dbReference>
<sequence>LVEKYYDNNNSKIMYKLKFKNISLNLETMELIKK</sequence>
<evidence type="ECO:0000313" key="1">
    <source>
        <dbReference type="EMBL" id="GAH36076.1"/>
    </source>
</evidence>
<reference evidence="1" key="1">
    <citation type="journal article" date="2014" name="Front. Microbiol.">
        <title>High frequency of phylogenetically diverse reductive dehalogenase-homologous genes in deep subseafloor sedimentary metagenomes.</title>
        <authorList>
            <person name="Kawai M."/>
            <person name="Futagami T."/>
            <person name="Toyoda A."/>
            <person name="Takaki Y."/>
            <person name="Nishi S."/>
            <person name="Hori S."/>
            <person name="Arai W."/>
            <person name="Tsubouchi T."/>
            <person name="Morono Y."/>
            <person name="Uchiyama I."/>
            <person name="Ito T."/>
            <person name="Fujiyama A."/>
            <person name="Inagaki F."/>
            <person name="Takami H."/>
        </authorList>
    </citation>
    <scope>NUCLEOTIDE SEQUENCE</scope>
    <source>
        <strain evidence="1">Expedition CK06-06</strain>
    </source>
</reference>
<proteinExistence type="predicted"/>
<comment type="caution">
    <text evidence="1">The sequence shown here is derived from an EMBL/GenBank/DDBJ whole genome shotgun (WGS) entry which is preliminary data.</text>
</comment>
<gene>
    <name evidence="1" type="ORF">S03H2_18088</name>
</gene>
<protein>
    <submittedName>
        <fullName evidence="1">Uncharacterized protein</fullName>
    </submittedName>
</protein>